<dbReference type="InterPro" id="IPR018627">
    <property type="entry name" value="ELP6"/>
</dbReference>
<evidence type="ECO:0000256" key="1">
    <source>
        <dbReference type="ARBA" id="ARBA00005043"/>
    </source>
</evidence>
<evidence type="ECO:0000313" key="4">
    <source>
        <dbReference type="Proteomes" id="UP000053237"/>
    </source>
</evidence>
<comment type="caution">
    <text evidence="3">The sequence shown here is derived from an EMBL/GenBank/DDBJ whole genome shotgun (WGS) entry which is preliminary data.</text>
</comment>
<dbReference type="SUPFAM" id="SSF52540">
    <property type="entry name" value="P-loop containing nucleoside triphosphate hydrolases"/>
    <property type="match status" value="1"/>
</dbReference>
<dbReference type="Proteomes" id="UP000053237">
    <property type="component" value="Unassembled WGS sequence"/>
</dbReference>
<dbReference type="STRING" id="65357.A0A024GVI7"/>
<dbReference type="InterPro" id="IPR027417">
    <property type="entry name" value="P-loop_NTPase"/>
</dbReference>
<organism evidence="3 4">
    <name type="scientific">Albugo candida</name>
    <dbReference type="NCBI Taxonomy" id="65357"/>
    <lineage>
        <taxon>Eukaryota</taxon>
        <taxon>Sar</taxon>
        <taxon>Stramenopiles</taxon>
        <taxon>Oomycota</taxon>
        <taxon>Peronosporomycetes</taxon>
        <taxon>Albuginales</taxon>
        <taxon>Albuginaceae</taxon>
        <taxon>Albugo</taxon>
    </lineage>
</organism>
<evidence type="ECO:0000313" key="3">
    <source>
        <dbReference type="EMBL" id="CCI50393.1"/>
    </source>
</evidence>
<dbReference type="PANTHER" id="PTHR16184">
    <property type="entry name" value="ELONGATOR COMPLEX PROTEIN 6"/>
    <property type="match status" value="1"/>
</dbReference>
<name>A0A024GVI7_9STRA</name>
<accession>A0A024GVI7</accession>
<protein>
    <recommendedName>
        <fullName evidence="5">Elongator complex protein 6</fullName>
    </recommendedName>
</protein>
<reference evidence="3 4" key="1">
    <citation type="submission" date="2012-05" db="EMBL/GenBank/DDBJ databases">
        <title>Recombination and specialization in a pathogen metapopulation.</title>
        <authorList>
            <person name="Gardiner A."/>
            <person name="Kemen E."/>
            <person name="Schultz-Larsen T."/>
            <person name="MacLean D."/>
            <person name="Van Oosterhout C."/>
            <person name="Jones J.D.G."/>
        </authorList>
    </citation>
    <scope>NUCLEOTIDE SEQUENCE [LARGE SCALE GENOMIC DNA]</scope>
    <source>
        <strain evidence="3 4">Ac Nc2</strain>
    </source>
</reference>
<comment type="similarity">
    <text evidence="2">Belongs to the ELP6 family.</text>
</comment>
<proteinExistence type="inferred from homology"/>
<dbReference type="GO" id="GO:0002098">
    <property type="term" value="P:tRNA wobble uridine modification"/>
    <property type="evidence" value="ECO:0007669"/>
    <property type="project" value="InterPro"/>
</dbReference>
<dbReference type="EMBL" id="CAIX01000472">
    <property type="protein sequence ID" value="CCI50393.1"/>
    <property type="molecule type" value="Genomic_DNA"/>
</dbReference>
<dbReference type="UniPathway" id="UPA00988"/>
<dbReference type="Pfam" id="PF09807">
    <property type="entry name" value="ELP6"/>
    <property type="match status" value="1"/>
</dbReference>
<dbReference type="PANTHER" id="PTHR16184:SF6">
    <property type="entry name" value="ELONGATOR COMPLEX PROTEIN 6"/>
    <property type="match status" value="1"/>
</dbReference>
<sequence>MADGLYQLGPELTWSPACVPRGELVLLQDTCKVSADFLIHHFMALFLKGEHSVIFVALGRSKEHYEAVGRKMGVQLSQMENKQKLIYLDFFSNPLHVNVGDLFRRISDCIKVENGDVSTKVIIFDDLEALKWHYGELQLLSLIRGCKSFTYENHGGHTIVALHHLDTELVRESNQISLSACLEELATYVFTAKPLTSGYSIDIDGTIMIQRNQRVLQKTMTAVSFPFKIHENSIRTLQHSGLSTLTTL</sequence>
<evidence type="ECO:0000256" key="2">
    <source>
        <dbReference type="ARBA" id="ARBA00008837"/>
    </source>
</evidence>
<evidence type="ECO:0008006" key="5">
    <source>
        <dbReference type="Google" id="ProtNLM"/>
    </source>
</evidence>
<gene>
    <name evidence="3" type="ORF">BN9_120820</name>
</gene>
<dbReference type="CDD" id="cd19495">
    <property type="entry name" value="Elp6"/>
    <property type="match status" value="1"/>
</dbReference>
<keyword evidence="4" id="KW-1185">Reference proteome</keyword>
<dbReference type="AlphaFoldDB" id="A0A024GVI7"/>
<dbReference type="OrthoDB" id="9995306at2759"/>
<dbReference type="GO" id="GO:0033588">
    <property type="term" value="C:elongator holoenzyme complex"/>
    <property type="evidence" value="ECO:0007669"/>
    <property type="project" value="InterPro"/>
</dbReference>
<dbReference type="Gene3D" id="3.40.50.300">
    <property type="entry name" value="P-loop containing nucleotide triphosphate hydrolases"/>
    <property type="match status" value="1"/>
</dbReference>
<comment type="pathway">
    <text evidence="1">tRNA modification; 5-methoxycarbonylmethyl-2-thiouridine-tRNA biosynthesis.</text>
</comment>
<dbReference type="InParanoid" id="A0A024GVI7"/>